<organism evidence="2 3">
    <name type="scientific">Sphingomonas morindae</name>
    <dbReference type="NCBI Taxonomy" id="1541170"/>
    <lineage>
        <taxon>Bacteria</taxon>
        <taxon>Pseudomonadati</taxon>
        <taxon>Pseudomonadota</taxon>
        <taxon>Alphaproteobacteria</taxon>
        <taxon>Sphingomonadales</taxon>
        <taxon>Sphingomonadaceae</taxon>
        <taxon>Sphingomonas</taxon>
    </lineage>
</organism>
<feature type="chain" id="PRO_5046721824" evidence="1">
    <location>
        <begin position="24"/>
        <end position="163"/>
    </location>
</feature>
<dbReference type="RefSeq" id="WP_252168478.1">
    <property type="nucleotide sequence ID" value="NZ_CP084931.1"/>
</dbReference>
<evidence type="ECO:0000313" key="3">
    <source>
        <dbReference type="Proteomes" id="UP001056937"/>
    </source>
</evidence>
<dbReference type="EMBL" id="CP084931">
    <property type="protein sequence ID" value="USI74666.1"/>
    <property type="molecule type" value="Genomic_DNA"/>
</dbReference>
<keyword evidence="3" id="KW-1185">Reference proteome</keyword>
<evidence type="ECO:0000256" key="1">
    <source>
        <dbReference type="SAM" id="SignalP"/>
    </source>
</evidence>
<feature type="signal peptide" evidence="1">
    <location>
        <begin position="1"/>
        <end position="23"/>
    </location>
</feature>
<proteinExistence type="predicted"/>
<accession>A0ABY4XD36</accession>
<name>A0ABY4XD36_9SPHN</name>
<protein>
    <submittedName>
        <fullName evidence="2">Uncharacterized protein</fullName>
    </submittedName>
</protein>
<sequence>MKYSKEMYAGCIGLFFLPAATLAATVTPASVAVTVSGTLTKDLDGQFTTKCRVWMIGVTHRHGISFTHRHSVNINGGPLACDADMAIPLRLQADTPKKATLKNVTIDTHRGRCGPGDAVLPWNNATSTLGPGTATLKIDDKFSQGKACHLSGSLTISPAIRIR</sequence>
<reference evidence="2" key="1">
    <citation type="journal article" date="2022" name="Toxins">
        <title>Genomic Analysis of Sphingopyxis sp. USTB-05 for Biodegrading Cyanobacterial Hepatotoxins.</title>
        <authorList>
            <person name="Liu C."/>
            <person name="Xu Q."/>
            <person name="Zhao Z."/>
            <person name="Zhang H."/>
            <person name="Liu X."/>
            <person name="Yin C."/>
            <person name="Liu Y."/>
            <person name="Yan H."/>
        </authorList>
    </citation>
    <scope>NUCLEOTIDE SEQUENCE</scope>
    <source>
        <strain evidence="2">NBD5</strain>
    </source>
</reference>
<dbReference type="Proteomes" id="UP001056937">
    <property type="component" value="Chromosome 2"/>
</dbReference>
<gene>
    <name evidence="2" type="ORF">LHA26_18115</name>
</gene>
<keyword evidence="1" id="KW-0732">Signal</keyword>
<evidence type="ECO:0000313" key="2">
    <source>
        <dbReference type="EMBL" id="USI74666.1"/>
    </source>
</evidence>